<organism evidence="14 15">
    <name type="scientific">Eleusine coracana subsp. coracana</name>
    <dbReference type="NCBI Taxonomy" id="191504"/>
    <lineage>
        <taxon>Eukaryota</taxon>
        <taxon>Viridiplantae</taxon>
        <taxon>Streptophyta</taxon>
        <taxon>Embryophyta</taxon>
        <taxon>Tracheophyta</taxon>
        <taxon>Spermatophyta</taxon>
        <taxon>Magnoliopsida</taxon>
        <taxon>Liliopsida</taxon>
        <taxon>Poales</taxon>
        <taxon>Poaceae</taxon>
        <taxon>PACMAD clade</taxon>
        <taxon>Chloridoideae</taxon>
        <taxon>Cynodonteae</taxon>
        <taxon>Eleusininae</taxon>
        <taxon>Eleusine</taxon>
    </lineage>
</organism>
<dbReference type="GO" id="GO:0005524">
    <property type="term" value="F:ATP binding"/>
    <property type="evidence" value="ECO:0007669"/>
    <property type="project" value="UniProtKB-KW"/>
</dbReference>
<dbReference type="SUPFAM" id="SSF56112">
    <property type="entry name" value="Protein kinase-like (PK-like)"/>
    <property type="match status" value="1"/>
</dbReference>
<dbReference type="GO" id="GO:0005886">
    <property type="term" value="C:plasma membrane"/>
    <property type="evidence" value="ECO:0007669"/>
    <property type="project" value="UniProtKB-SubCell"/>
</dbReference>
<comment type="subcellular location">
    <subcellularLocation>
        <location evidence="1">Cell membrane</location>
        <topology evidence="1">Single-pass membrane protein</topology>
    </subcellularLocation>
</comment>
<evidence type="ECO:0000256" key="6">
    <source>
        <dbReference type="ARBA" id="ARBA00022741"/>
    </source>
</evidence>
<dbReference type="PANTHER" id="PTHR47982:SF44">
    <property type="entry name" value="PROLINE-RICH RECEPTOR-LIKE PROTEIN KINASE PERK13-RELATED"/>
    <property type="match status" value="1"/>
</dbReference>
<dbReference type="EC" id="2.7.11.1" evidence="2"/>
<dbReference type="InterPro" id="IPR047117">
    <property type="entry name" value="PERK1-13-like"/>
</dbReference>
<keyword evidence="6" id="KW-0547">Nucleotide-binding</keyword>
<evidence type="ECO:0000256" key="4">
    <source>
        <dbReference type="ARBA" id="ARBA00022679"/>
    </source>
</evidence>
<evidence type="ECO:0000313" key="14">
    <source>
        <dbReference type="EMBL" id="GJM84552.1"/>
    </source>
</evidence>
<dbReference type="EMBL" id="BQKI01000001">
    <property type="protein sequence ID" value="GJM84552.1"/>
    <property type="molecule type" value="Genomic_DNA"/>
</dbReference>
<keyword evidence="3" id="KW-0723">Serine/threonine-protein kinase</keyword>
<dbReference type="InterPro" id="IPR000719">
    <property type="entry name" value="Prot_kinase_dom"/>
</dbReference>
<keyword evidence="4" id="KW-0808">Transferase</keyword>
<accession>A0AAV5BGI5</accession>
<gene>
    <name evidence="14" type="primary">ga00233</name>
    <name evidence="14" type="ORF">PR202_ga00233</name>
</gene>
<keyword evidence="8" id="KW-0067">ATP-binding</keyword>
<evidence type="ECO:0000256" key="7">
    <source>
        <dbReference type="ARBA" id="ARBA00022777"/>
    </source>
</evidence>
<name>A0AAV5BGI5_ELECO</name>
<keyword evidence="10" id="KW-0472">Membrane</keyword>
<evidence type="ECO:0000256" key="11">
    <source>
        <dbReference type="ARBA" id="ARBA00047899"/>
    </source>
</evidence>
<keyword evidence="15" id="KW-1185">Reference proteome</keyword>
<comment type="catalytic activity">
    <reaction evidence="12">
        <text>L-seryl-[protein] + ATP = O-phospho-L-seryl-[protein] + ADP + H(+)</text>
        <dbReference type="Rhea" id="RHEA:17989"/>
        <dbReference type="Rhea" id="RHEA-COMP:9863"/>
        <dbReference type="Rhea" id="RHEA-COMP:11604"/>
        <dbReference type="ChEBI" id="CHEBI:15378"/>
        <dbReference type="ChEBI" id="CHEBI:29999"/>
        <dbReference type="ChEBI" id="CHEBI:30616"/>
        <dbReference type="ChEBI" id="CHEBI:83421"/>
        <dbReference type="ChEBI" id="CHEBI:456216"/>
        <dbReference type="EC" id="2.7.11.1"/>
    </reaction>
</comment>
<evidence type="ECO:0000256" key="2">
    <source>
        <dbReference type="ARBA" id="ARBA00012513"/>
    </source>
</evidence>
<sequence>MERQTSEPPLDWNTRRRIAMGSARGLSCLHESCDPKIIHRDVKAANILLDEDFEAVVGDLGIAKLMDCNRNHEITKVTRLLYEKKVDENFEIFVDPDLSVNYNRTKLESLIQVALLCTDGSPLDRPPMSEVLQLLEAEGLAEKWNDWQMKGTEQQIADSTNNHLEQIPYRTVDHAMPWIQYTTLPSVELSGPR</sequence>
<dbReference type="InterPro" id="IPR008271">
    <property type="entry name" value="Ser/Thr_kinase_AS"/>
</dbReference>
<keyword evidence="9" id="KW-1133">Transmembrane helix</keyword>
<evidence type="ECO:0000256" key="1">
    <source>
        <dbReference type="ARBA" id="ARBA00004162"/>
    </source>
</evidence>
<evidence type="ECO:0000256" key="9">
    <source>
        <dbReference type="ARBA" id="ARBA00022989"/>
    </source>
</evidence>
<evidence type="ECO:0000259" key="13">
    <source>
        <dbReference type="PROSITE" id="PS50011"/>
    </source>
</evidence>
<keyword evidence="5" id="KW-0812">Transmembrane</keyword>
<dbReference type="Gene3D" id="1.10.510.10">
    <property type="entry name" value="Transferase(Phosphotransferase) domain 1"/>
    <property type="match status" value="2"/>
</dbReference>
<dbReference type="AlphaFoldDB" id="A0AAV5BGI5"/>
<dbReference type="GO" id="GO:0004674">
    <property type="term" value="F:protein serine/threonine kinase activity"/>
    <property type="evidence" value="ECO:0007669"/>
    <property type="project" value="UniProtKB-KW"/>
</dbReference>
<dbReference type="InterPro" id="IPR011009">
    <property type="entry name" value="Kinase-like_dom_sf"/>
</dbReference>
<dbReference type="PROSITE" id="PS00108">
    <property type="entry name" value="PROTEIN_KINASE_ST"/>
    <property type="match status" value="1"/>
</dbReference>
<comment type="caution">
    <text evidence="14">The sequence shown here is derived from an EMBL/GenBank/DDBJ whole genome shotgun (WGS) entry which is preliminary data.</text>
</comment>
<reference evidence="14" key="1">
    <citation type="journal article" date="2018" name="DNA Res.">
        <title>Multiple hybrid de novo genome assembly of finger millet, an orphan allotetraploid crop.</title>
        <authorList>
            <person name="Hatakeyama M."/>
            <person name="Aluri S."/>
            <person name="Balachadran M.T."/>
            <person name="Sivarajan S.R."/>
            <person name="Patrignani A."/>
            <person name="Gruter S."/>
            <person name="Poveda L."/>
            <person name="Shimizu-Inatsugi R."/>
            <person name="Baeten J."/>
            <person name="Francoijs K.J."/>
            <person name="Nataraja K.N."/>
            <person name="Reddy Y.A.N."/>
            <person name="Phadnis S."/>
            <person name="Ravikumar R.L."/>
            <person name="Schlapbach R."/>
            <person name="Sreeman S.M."/>
            <person name="Shimizu K.K."/>
        </authorList>
    </citation>
    <scope>NUCLEOTIDE SEQUENCE</scope>
</reference>
<evidence type="ECO:0000313" key="15">
    <source>
        <dbReference type="Proteomes" id="UP001054889"/>
    </source>
</evidence>
<dbReference type="Proteomes" id="UP001054889">
    <property type="component" value="Unassembled WGS sequence"/>
</dbReference>
<reference evidence="14" key="2">
    <citation type="submission" date="2021-12" db="EMBL/GenBank/DDBJ databases">
        <title>Resequencing data analysis of finger millet.</title>
        <authorList>
            <person name="Hatakeyama M."/>
            <person name="Aluri S."/>
            <person name="Balachadran M.T."/>
            <person name="Sivarajan S.R."/>
            <person name="Poveda L."/>
            <person name="Shimizu-Inatsugi R."/>
            <person name="Schlapbach R."/>
            <person name="Sreeman S.M."/>
            <person name="Shimizu K.K."/>
        </authorList>
    </citation>
    <scope>NUCLEOTIDE SEQUENCE</scope>
</reference>
<dbReference type="PROSITE" id="PS50011">
    <property type="entry name" value="PROTEIN_KINASE_DOM"/>
    <property type="match status" value="1"/>
</dbReference>
<comment type="catalytic activity">
    <reaction evidence="11">
        <text>L-threonyl-[protein] + ATP = O-phospho-L-threonyl-[protein] + ADP + H(+)</text>
        <dbReference type="Rhea" id="RHEA:46608"/>
        <dbReference type="Rhea" id="RHEA-COMP:11060"/>
        <dbReference type="Rhea" id="RHEA-COMP:11605"/>
        <dbReference type="ChEBI" id="CHEBI:15378"/>
        <dbReference type="ChEBI" id="CHEBI:30013"/>
        <dbReference type="ChEBI" id="CHEBI:30616"/>
        <dbReference type="ChEBI" id="CHEBI:61977"/>
        <dbReference type="ChEBI" id="CHEBI:456216"/>
        <dbReference type="EC" id="2.7.11.1"/>
    </reaction>
</comment>
<protein>
    <recommendedName>
        <fullName evidence="2">non-specific serine/threonine protein kinase</fullName>
        <ecNumber evidence="2">2.7.11.1</ecNumber>
    </recommendedName>
</protein>
<proteinExistence type="predicted"/>
<dbReference type="FunFam" id="1.10.510.10:FF:001023">
    <property type="entry name" value="Os07g0541700 protein"/>
    <property type="match status" value="1"/>
</dbReference>
<feature type="domain" description="Protein kinase" evidence="13">
    <location>
        <begin position="1"/>
        <end position="193"/>
    </location>
</feature>
<evidence type="ECO:0000256" key="5">
    <source>
        <dbReference type="ARBA" id="ARBA00022692"/>
    </source>
</evidence>
<evidence type="ECO:0000256" key="10">
    <source>
        <dbReference type="ARBA" id="ARBA00023136"/>
    </source>
</evidence>
<dbReference type="PANTHER" id="PTHR47982">
    <property type="entry name" value="PROLINE-RICH RECEPTOR-LIKE PROTEIN KINASE PERK4"/>
    <property type="match status" value="1"/>
</dbReference>
<dbReference type="Pfam" id="PF00069">
    <property type="entry name" value="Pkinase"/>
    <property type="match status" value="1"/>
</dbReference>
<evidence type="ECO:0000256" key="3">
    <source>
        <dbReference type="ARBA" id="ARBA00022527"/>
    </source>
</evidence>
<evidence type="ECO:0000256" key="12">
    <source>
        <dbReference type="ARBA" id="ARBA00048679"/>
    </source>
</evidence>
<keyword evidence="7" id="KW-0418">Kinase</keyword>
<evidence type="ECO:0000256" key="8">
    <source>
        <dbReference type="ARBA" id="ARBA00022840"/>
    </source>
</evidence>